<evidence type="ECO:0000256" key="5">
    <source>
        <dbReference type="ARBA" id="ARBA00023008"/>
    </source>
</evidence>
<dbReference type="InterPro" id="IPR002387">
    <property type="entry name" value="Plastocyanin"/>
</dbReference>
<dbReference type="PRINTS" id="PR00157">
    <property type="entry name" value="PLASTOCYANIN"/>
</dbReference>
<keyword evidence="3 7" id="KW-0479">Metal-binding</keyword>
<evidence type="ECO:0000256" key="4">
    <source>
        <dbReference type="ARBA" id="ARBA00022982"/>
    </source>
</evidence>
<feature type="binding site" evidence="7">
    <location>
        <position position="143"/>
    </location>
    <ligand>
        <name>Cu cation</name>
        <dbReference type="ChEBI" id="CHEBI:23378"/>
    </ligand>
</feature>
<evidence type="ECO:0000256" key="3">
    <source>
        <dbReference type="ARBA" id="ARBA00022723"/>
    </source>
</evidence>
<reference evidence="9 10" key="1">
    <citation type="journal article" date="2019" name="Int. J. Syst. Evol. Microbiol.">
        <title>The Global Catalogue of Microorganisms (GCM) 10K type strain sequencing project: providing services to taxonomists for standard genome sequencing and annotation.</title>
        <authorList>
            <consortium name="The Broad Institute Genomics Platform"/>
            <consortium name="The Broad Institute Genome Sequencing Center for Infectious Disease"/>
            <person name="Wu L."/>
            <person name="Ma J."/>
        </authorList>
    </citation>
    <scope>NUCLEOTIDE SEQUENCE [LARGE SCALE GENOMIC DNA]</scope>
    <source>
        <strain evidence="9 10">CGMCC 1.15824</strain>
    </source>
</reference>
<dbReference type="InterPro" id="IPR008972">
    <property type="entry name" value="Cupredoxin"/>
</dbReference>
<dbReference type="GO" id="GO:0016020">
    <property type="term" value="C:membrane"/>
    <property type="evidence" value="ECO:0007669"/>
    <property type="project" value="UniProtKB-SubCell"/>
</dbReference>
<name>A0ABD5QN20_9EURY</name>
<keyword evidence="6" id="KW-0472">Membrane</keyword>
<accession>A0ABD5QN20</accession>
<evidence type="ECO:0000256" key="6">
    <source>
        <dbReference type="ARBA" id="ARBA00023136"/>
    </source>
</evidence>
<dbReference type="PANTHER" id="PTHR34192:SF10">
    <property type="entry name" value="PLASTOCYANIN MAJOR ISOFORM, CHLOROPLASTIC-RELATED"/>
    <property type="match status" value="1"/>
</dbReference>
<evidence type="ECO:0000313" key="10">
    <source>
        <dbReference type="Proteomes" id="UP001595925"/>
    </source>
</evidence>
<dbReference type="NCBIfam" id="TIGR03102">
    <property type="entry name" value="halo_cynanin"/>
    <property type="match status" value="1"/>
</dbReference>
<feature type="binding site" evidence="7">
    <location>
        <position position="151"/>
    </location>
    <ligand>
        <name>Cu cation</name>
        <dbReference type="ChEBI" id="CHEBI:23378"/>
    </ligand>
</feature>
<keyword evidence="4" id="KW-0249">Electron transport</keyword>
<evidence type="ECO:0000259" key="8">
    <source>
        <dbReference type="Pfam" id="PF00127"/>
    </source>
</evidence>
<dbReference type="InterPro" id="IPR017533">
    <property type="entry name" value="Halocyanin"/>
</dbReference>
<dbReference type="EMBL" id="JBHSJG010000073">
    <property type="protein sequence ID" value="MFC4990442.1"/>
    <property type="molecule type" value="Genomic_DNA"/>
</dbReference>
<evidence type="ECO:0000313" key="9">
    <source>
        <dbReference type="EMBL" id="MFC4990442.1"/>
    </source>
</evidence>
<gene>
    <name evidence="9" type="ORF">ACFPFO_22350</name>
</gene>
<dbReference type="PROSITE" id="PS00196">
    <property type="entry name" value="COPPER_BLUE"/>
    <property type="match status" value="1"/>
</dbReference>
<comment type="subcellular location">
    <subcellularLocation>
        <location evidence="1">Membrane</location>
    </subcellularLocation>
</comment>
<dbReference type="SUPFAM" id="SSF49503">
    <property type="entry name" value="Cupredoxins"/>
    <property type="match status" value="1"/>
</dbReference>
<dbReference type="CDD" id="cd04220">
    <property type="entry name" value="Halocyanin"/>
    <property type="match status" value="1"/>
</dbReference>
<dbReference type="GO" id="GO:0046872">
    <property type="term" value="F:metal ion binding"/>
    <property type="evidence" value="ECO:0007669"/>
    <property type="project" value="UniProtKB-KW"/>
</dbReference>
<dbReference type="Gene3D" id="2.60.40.420">
    <property type="entry name" value="Cupredoxins - blue copper proteins"/>
    <property type="match status" value="1"/>
</dbReference>
<dbReference type="InterPro" id="IPR028871">
    <property type="entry name" value="BlueCu_1_BS"/>
</dbReference>
<dbReference type="PANTHER" id="PTHR34192">
    <property type="entry name" value="PLASTOCYANIN MAJOR ISOFORM, CHLOROPLASTIC-RELATED"/>
    <property type="match status" value="1"/>
</dbReference>
<feature type="domain" description="Blue (type 1) copper" evidence="8">
    <location>
        <begin position="73"/>
        <end position="158"/>
    </location>
</feature>
<feature type="binding site" evidence="7">
    <location>
        <position position="109"/>
    </location>
    <ligand>
        <name>Cu cation</name>
        <dbReference type="ChEBI" id="CHEBI:23378"/>
    </ligand>
</feature>
<sequence>MINYDPGRRQFLQATSGAIALGVIAGCLGDDGNGTSNGGNGNGSTEEYDFGDWFNDVDNYDGVVDHTGENEVTVRVGAGQEGYQFDPAAIAVDTGTTVVWEWTGDGGGHNVVADDSFESEIQTDEGATFDQTFEEAATYEYYCSPHVNQGMKGAIVVE</sequence>
<feature type="binding site" evidence="7">
    <location>
        <position position="146"/>
    </location>
    <ligand>
        <name>Cu cation</name>
        <dbReference type="ChEBI" id="CHEBI:23378"/>
    </ligand>
</feature>
<evidence type="ECO:0000256" key="1">
    <source>
        <dbReference type="ARBA" id="ARBA00004370"/>
    </source>
</evidence>
<dbReference type="InterPro" id="IPR000923">
    <property type="entry name" value="BlueCu_1"/>
</dbReference>
<comment type="cofactor">
    <cofactor evidence="7">
        <name>Cu(2+)</name>
        <dbReference type="ChEBI" id="CHEBI:29036"/>
    </cofactor>
    <text evidence="7">The crystal structure with reduced Cu(1+) has also been determined.</text>
</comment>
<dbReference type="RefSeq" id="WP_224829783.1">
    <property type="nucleotide sequence ID" value="NZ_JAIVEF010000026.1"/>
</dbReference>
<dbReference type="AlphaFoldDB" id="A0ABD5QN20"/>
<comment type="caution">
    <text evidence="9">The sequence shown here is derived from an EMBL/GenBank/DDBJ whole genome shotgun (WGS) entry which is preliminary data.</text>
</comment>
<evidence type="ECO:0000256" key="7">
    <source>
        <dbReference type="PIRSR" id="PIRSR602387-1"/>
    </source>
</evidence>
<keyword evidence="2" id="KW-0813">Transport</keyword>
<evidence type="ECO:0000256" key="2">
    <source>
        <dbReference type="ARBA" id="ARBA00022448"/>
    </source>
</evidence>
<organism evidence="9 10">
    <name type="scientific">Saliphagus infecundisoli</name>
    <dbReference type="NCBI Taxonomy" id="1849069"/>
    <lineage>
        <taxon>Archaea</taxon>
        <taxon>Methanobacteriati</taxon>
        <taxon>Methanobacteriota</taxon>
        <taxon>Stenosarchaea group</taxon>
        <taxon>Halobacteria</taxon>
        <taxon>Halobacteriales</taxon>
        <taxon>Natrialbaceae</taxon>
        <taxon>Saliphagus</taxon>
    </lineage>
</organism>
<proteinExistence type="predicted"/>
<dbReference type="Proteomes" id="UP001595925">
    <property type="component" value="Unassembled WGS sequence"/>
</dbReference>
<protein>
    <submittedName>
        <fullName evidence="9">Halocyanin domain-containing protein</fullName>
    </submittedName>
</protein>
<keyword evidence="5 7" id="KW-0186">Copper</keyword>
<keyword evidence="10" id="KW-1185">Reference proteome</keyword>
<dbReference type="Pfam" id="PF00127">
    <property type="entry name" value="Copper-bind"/>
    <property type="match status" value="1"/>
</dbReference>